<dbReference type="Gene3D" id="3.40.50.300">
    <property type="entry name" value="P-loop containing nucleotide triphosphate hydrolases"/>
    <property type="match status" value="1"/>
</dbReference>
<feature type="domain" description="ABC transporter" evidence="5">
    <location>
        <begin position="5"/>
        <end position="242"/>
    </location>
</feature>
<dbReference type="CDD" id="cd03235">
    <property type="entry name" value="ABC_Metallic_Cations"/>
    <property type="match status" value="1"/>
</dbReference>
<dbReference type="InterPro" id="IPR003593">
    <property type="entry name" value="AAA+_ATPase"/>
</dbReference>
<evidence type="ECO:0000259" key="5">
    <source>
        <dbReference type="PROSITE" id="PS50893"/>
    </source>
</evidence>
<evidence type="ECO:0000256" key="3">
    <source>
        <dbReference type="ARBA" id="ARBA00022741"/>
    </source>
</evidence>
<dbReference type="InterPro" id="IPR003439">
    <property type="entry name" value="ABC_transporter-like_ATP-bd"/>
</dbReference>
<dbReference type="InterPro" id="IPR017871">
    <property type="entry name" value="ABC_transporter-like_CS"/>
</dbReference>
<dbReference type="PROSITE" id="PS00211">
    <property type="entry name" value="ABC_TRANSPORTER_1"/>
    <property type="match status" value="1"/>
</dbReference>
<accession>A0A5B8RA87</accession>
<dbReference type="PANTHER" id="PTHR42734">
    <property type="entry name" value="METAL TRANSPORT SYSTEM ATP-BINDING PROTEIN TM_0124-RELATED"/>
    <property type="match status" value="1"/>
</dbReference>
<dbReference type="PANTHER" id="PTHR42734:SF17">
    <property type="entry name" value="METAL TRANSPORT SYSTEM ATP-BINDING PROTEIN TM_0124-RELATED"/>
    <property type="match status" value="1"/>
</dbReference>
<dbReference type="GO" id="GO:0005524">
    <property type="term" value="F:ATP binding"/>
    <property type="evidence" value="ECO:0007669"/>
    <property type="project" value="UniProtKB-KW"/>
</dbReference>
<evidence type="ECO:0000313" key="6">
    <source>
        <dbReference type="EMBL" id="QEA05501.1"/>
    </source>
</evidence>
<name>A0A5B8RA87_9ZZZZ</name>
<evidence type="ECO:0000256" key="1">
    <source>
        <dbReference type="ARBA" id="ARBA00005417"/>
    </source>
</evidence>
<evidence type="ECO:0000256" key="4">
    <source>
        <dbReference type="ARBA" id="ARBA00022840"/>
    </source>
</evidence>
<dbReference type="PROSITE" id="PS50893">
    <property type="entry name" value="ABC_TRANSPORTER_2"/>
    <property type="match status" value="1"/>
</dbReference>
<gene>
    <name evidence="6" type="primary">znuC_1</name>
    <name evidence="6" type="ORF">KBTEX_01824</name>
</gene>
<evidence type="ECO:0000256" key="2">
    <source>
        <dbReference type="ARBA" id="ARBA00022448"/>
    </source>
</evidence>
<reference evidence="6" key="1">
    <citation type="submission" date="2019-06" db="EMBL/GenBank/DDBJ databases">
        <authorList>
            <person name="Murdoch R.W."/>
            <person name="Fathepure B."/>
        </authorList>
    </citation>
    <scope>NUCLEOTIDE SEQUENCE</scope>
</reference>
<keyword evidence="3" id="KW-0547">Nucleotide-binding</keyword>
<dbReference type="InterPro" id="IPR027417">
    <property type="entry name" value="P-loop_NTPase"/>
</dbReference>
<dbReference type="SUPFAM" id="SSF52540">
    <property type="entry name" value="P-loop containing nucleoside triphosphate hydrolases"/>
    <property type="match status" value="1"/>
</dbReference>
<organism evidence="6">
    <name type="scientific">uncultured organism</name>
    <dbReference type="NCBI Taxonomy" id="155900"/>
    <lineage>
        <taxon>unclassified sequences</taxon>
        <taxon>environmental samples</taxon>
    </lineage>
</organism>
<dbReference type="AlphaFoldDB" id="A0A5B8RA87"/>
<dbReference type="GO" id="GO:0016887">
    <property type="term" value="F:ATP hydrolysis activity"/>
    <property type="evidence" value="ECO:0007669"/>
    <property type="project" value="InterPro"/>
</dbReference>
<keyword evidence="2" id="KW-0813">Transport</keyword>
<comment type="similarity">
    <text evidence="1">Belongs to the ABC transporter superfamily.</text>
</comment>
<dbReference type="InterPro" id="IPR050153">
    <property type="entry name" value="Metal_Ion_Import_ABC"/>
</dbReference>
<protein>
    <submittedName>
        <fullName evidence="6">High-affinity zinc uptake system ATP-binding protein ZnuC</fullName>
        <ecNumber evidence="6">3.6.3.-</ecNumber>
    </submittedName>
</protein>
<keyword evidence="6" id="KW-0378">Hydrolase</keyword>
<sequence>MTPAVELEGVTAGYDGYVAIRDVTLSVSDGEFLGLVGPNGSGKSTLLKVVLGLIRPSAGRVRVLGTSPARARRHVGYVPQYAAFTRSFPITVADVVRSATLRPWQPWPRYRAEQRAAADAAMAEVEVDALAGRTVDQLSGGQLQRVLIARALAVRPALLLLDEPTASVDPRAERAFFELLRRLNERMTIVVVSHDIAFVSEYVSHVACINRELVCHTAEPLGPGVLERLYGHPVRFVDHAHVDHVHGGGHGVH</sequence>
<keyword evidence="4 6" id="KW-0067">ATP-binding</keyword>
<dbReference type="EMBL" id="MN079103">
    <property type="protein sequence ID" value="QEA05501.1"/>
    <property type="molecule type" value="Genomic_DNA"/>
</dbReference>
<dbReference type="SMART" id="SM00382">
    <property type="entry name" value="AAA"/>
    <property type="match status" value="1"/>
</dbReference>
<dbReference type="Pfam" id="PF00005">
    <property type="entry name" value="ABC_tran"/>
    <property type="match status" value="1"/>
</dbReference>
<dbReference type="EC" id="3.6.3.-" evidence="6"/>
<proteinExistence type="inferred from homology"/>